<feature type="transmembrane region" description="Helical" evidence="1">
    <location>
        <begin position="130"/>
        <end position="152"/>
    </location>
</feature>
<feature type="transmembrane region" description="Helical" evidence="1">
    <location>
        <begin position="42"/>
        <end position="68"/>
    </location>
</feature>
<feature type="transmembrane region" description="Helical" evidence="1">
    <location>
        <begin position="232"/>
        <end position="252"/>
    </location>
</feature>
<accession>A0A7C4Z446</accession>
<keyword evidence="1" id="KW-0472">Membrane</keyword>
<proteinExistence type="predicted"/>
<organism evidence="2">
    <name type="scientific">Oceanithermus profundus</name>
    <dbReference type="NCBI Taxonomy" id="187137"/>
    <lineage>
        <taxon>Bacteria</taxon>
        <taxon>Thermotogati</taxon>
        <taxon>Deinococcota</taxon>
        <taxon>Deinococci</taxon>
        <taxon>Thermales</taxon>
        <taxon>Thermaceae</taxon>
        <taxon>Oceanithermus</taxon>
    </lineage>
</organism>
<keyword evidence="1" id="KW-1133">Transmembrane helix</keyword>
<gene>
    <name evidence="2" type="ORF">ENK37_00845</name>
</gene>
<dbReference type="Proteomes" id="UP000885759">
    <property type="component" value="Unassembled WGS sequence"/>
</dbReference>
<dbReference type="EMBL" id="DRPZ01000022">
    <property type="protein sequence ID" value="HGY08593.1"/>
    <property type="molecule type" value="Genomic_DNA"/>
</dbReference>
<feature type="transmembrane region" description="Helical" evidence="1">
    <location>
        <begin position="164"/>
        <end position="185"/>
    </location>
</feature>
<keyword evidence="1" id="KW-0812">Transmembrane</keyword>
<protein>
    <submittedName>
        <fullName evidence="2">Uncharacterized protein</fullName>
    </submittedName>
</protein>
<feature type="transmembrane region" description="Helical" evidence="1">
    <location>
        <begin position="89"/>
        <end position="115"/>
    </location>
</feature>
<sequence>MNLFTLELRKHRLLIGGLVLLVLVWAAWLTRGVVNGDPLITLGLALGTLLAIAPLGVLVPIVLARALFGEAGGPLAFLFTSPRSGLTHVGARMGLGLLVLGVYYAALTGVVHWVAAAAGVRYDAWLPPALWAYGLLAWVAPLLALGLVYGLVVSAYRPGRGGQIVAVAASAGAVALWQWMGRFALDHLSFLPRLPIPHVVLPEEVSRLLGLSNVGLDLKTALEPLMSSVPTAPLWVGLLVTLALLAVAVRLWEEAEWA</sequence>
<feature type="transmembrane region" description="Helical" evidence="1">
    <location>
        <begin position="12"/>
        <end position="30"/>
    </location>
</feature>
<evidence type="ECO:0000256" key="1">
    <source>
        <dbReference type="SAM" id="Phobius"/>
    </source>
</evidence>
<reference evidence="2" key="1">
    <citation type="journal article" date="2020" name="mSystems">
        <title>Genome- and Community-Level Interaction Insights into Carbon Utilization and Element Cycling Functions of Hydrothermarchaeota in Hydrothermal Sediment.</title>
        <authorList>
            <person name="Zhou Z."/>
            <person name="Liu Y."/>
            <person name="Xu W."/>
            <person name="Pan J."/>
            <person name="Luo Z.H."/>
            <person name="Li M."/>
        </authorList>
    </citation>
    <scope>NUCLEOTIDE SEQUENCE [LARGE SCALE GENOMIC DNA]</scope>
    <source>
        <strain evidence="2">HyVt-570</strain>
    </source>
</reference>
<name>A0A7C4Z446_9DEIN</name>
<dbReference type="AlphaFoldDB" id="A0A7C4Z446"/>
<evidence type="ECO:0000313" key="2">
    <source>
        <dbReference type="EMBL" id="HGY08593.1"/>
    </source>
</evidence>
<comment type="caution">
    <text evidence="2">The sequence shown here is derived from an EMBL/GenBank/DDBJ whole genome shotgun (WGS) entry which is preliminary data.</text>
</comment>